<keyword evidence="1" id="KW-0378">Hydrolase</keyword>
<dbReference type="Proteomes" id="UP000298438">
    <property type="component" value="Unassembled WGS sequence"/>
</dbReference>
<dbReference type="PANTHER" id="PTHR35561:SF1">
    <property type="entry name" value="RNA 2',3'-CYCLIC PHOSPHODIESTERASE"/>
    <property type="match status" value="1"/>
</dbReference>
<evidence type="ECO:0000313" key="2">
    <source>
        <dbReference type="EMBL" id="TFW25517.1"/>
    </source>
</evidence>
<dbReference type="RefSeq" id="WP_135206198.1">
    <property type="nucleotide sequence ID" value="NZ_SPVF01000076.1"/>
</dbReference>
<dbReference type="Gene3D" id="3.90.1140.10">
    <property type="entry name" value="Cyclic phosphodiesterase"/>
    <property type="match status" value="1"/>
</dbReference>
<proteinExistence type="predicted"/>
<dbReference type="PANTHER" id="PTHR35561">
    <property type="entry name" value="RNA 2',3'-CYCLIC PHOSPHODIESTERASE"/>
    <property type="match status" value="1"/>
</dbReference>
<dbReference type="Pfam" id="PF13563">
    <property type="entry name" value="2_5_RNA_ligase2"/>
    <property type="match status" value="1"/>
</dbReference>
<protein>
    <submittedName>
        <fullName evidence="2">RNA 2',3'-cyclic phosphodiesterase</fullName>
    </submittedName>
</protein>
<evidence type="ECO:0000313" key="3">
    <source>
        <dbReference type="Proteomes" id="UP000298438"/>
    </source>
</evidence>
<dbReference type="InterPro" id="IPR009097">
    <property type="entry name" value="Cyclic_Pdiesterase"/>
</dbReference>
<evidence type="ECO:0000256" key="1">
    <source>
        <dbReference type="ARBA" id="ARBA00022801"/>
    </source>
</evidence>
<accession>A0A4Y9SIR9</accession>
<dbReference type="OrthoDB" id="7061261at2"/>
<reference evidence="2 3" key="1">
    <citation type="submission" date="2019-03" db="EMBL/GenBank/DDBJ databases">
        <title>Draft Genome Sequence of Massilia arenosa sp. nov., a Novel Massilia Species Isolated from a Sandy-loam Maize Soil.</title>
        <authorList>
            <person name="Raths R."/>
            <person name="Peta V."/>
            <person name="Bucking H."/>
        </authorList>
    </citation>
    <scope>NUCLEOTIDE SEQUENCE [LARGE SCALE GENOMIC DNA]</scope>
    <source>
        <strain evidence="2 3">MC02</strain>
    </source>
</reference>
<dbReference type="GO" id="GO:0004113">
    <property type="term" value="F:2',3'-cyclic-nucleotide 3'-phosphodiesterase activity"/>
    <property type="evidence" value="ECO:0007669"/>
    <property type="project" value="InterPro"/>
</dbReference>
<keyword evidence="3" id="KW-1185">Reference proteome</keyword>
<dbReference type="NCBIfam" id="TIGR02258">
    <property type="entry name" value="2_5_ligase"/>
    <property type="match status" value="1"/>
</dbReference>
<dbReference type="SUPFAM" id="SSF55144">
    <property type="entry name" value="LigT-like"/>
    <property type="match status" value="1"/>
</dbReference>
<gene>
    <name evidence="2" type="primary">thpR</name>
    <name evidence="2" type="ORF">E4L96_05425</name>
</gene>
<comment type="caution">
    <text evidence="2">The sequence shown here is derived from an EMBL/GenBank/DDBJ whole genome shotgun (WGS) entry which is preliminary data.</text>
</comment>
<dbReference type="InterPro" id="IPR004175">
    <property type="entry name" value="RNA_CPDase"/>
</dbReference>
<dbReference type="AlphaFoldDB" id="A0A4Y9SIR9"/>
<organism evidence="2 3">
    <name type="scientific">Zemynaea arenosa</name>
    <dbReference type="NCBI Taxonomy" id="2561931"/>
    <lineage>
        <taxon>Bacteria</taxon>
        <taxon>Pseudomonadati</taxon>
        <taxon>Pseudomonadota</taxon>
        <taxon>Betaproteobacteria</taxon>
        <taxon>Burkholderiales</taxon>
        <taxon>Oxalobacteraceae</taxon>
        <taxon>Telluria group</taxon>
        <taxon>Zemynaea</taxon>
    </lineage>
</organism>
<sequence>MDASPGTVRLFLALWPEDDVRAALVDWRNGFQLPKIATPVPDEKLHLTLHFLGMVPTARRGELAEAFRVPFTPFQLELGVPTVWHDKIAVLEPLSIPQALRDLHATLGDQVRAAGLPLEERSYKPHVTMSRRAGGATLPSSGPHIRWPIGGYVLMQSQLGPRSTYSIVQQY</sequence>
<name>A0A4Y9SIR9_9BURK</name>
<dbReference type="GO" id="GO:0008664">
    <property type="term" value="F:RNA 2',3'-cyclic 3'-phosphodiesterase activity"/>
    <property type="evidence" value="ECO:0007669"/>
    <property type="project" value="InterPro"/>
</dbReference>
<dbReference type="EMBL" id="SPVF01000076">
    <property type="protein sequence ID" value="TFW25517.1"/>
    <property type="molecule type" value="Genomic_DNA"/>
</dbReference>